<dbReference type="RefSeq" id="WP_238722252.1">
    <property type="nucleotide sequence ID" value="NZ_JAHQCW010000026.1"/>
</dbReference>
<evidence type="ECO:0000313" key="1">
    <source>
        <dbReference type="EMBL" id="MBU9737891.1"/>
    </source>
</evidence>
<dbReference type="EMBL" id="JAHQCW010000026">
    <property type="protein sequence ID" value="MBU9737891.1"/>
    <property type="molecule type" value="Genomic_DNA"/>
</dbReference>
<name>A0A949K0Z0_9FIRM</name>
<dbReference type="Pfam" id="PF09709">
    <property type="entry name" value="Cas_Csd1"/>
    <property type="match status" value="1"/>
</dbReference>
<dbReference type="CDD" id="cd09757">
    <property type="entry name" value="Cas8c_I-C"/>
    <property type="match status" value="1"/>
</dbReference>
<sequence length="592" mass="66624">MILQSLVQYYETLSERNEITRQGWCTAKVSFALDLSEDGELLRVIPLKHPEVRGKKTVEVPQKKTVPQMVSRASGVVANFLCDNSSYLLGIDNKGKPKRSVECFKCAREKHMEILRGLDSIPARAVIRFFEKWNPEEAASHPALAEYLEEIQGGANLIFNVGSQFVHEVNGIVKAWDDYCNSRQDEVTGICLVTGRRGGIARIHGTIKGVRDAQPMGALLVSFNAPAFESYGKEQSFNAPVGHYAVYAYTTALNHLLADREHTTTIGDTTIVYWSEDGDVIYQNVFAAVSEPTLENQEIVDGVFKNLASGKGIDVPDVEEKLSSDQNFYILGLAPNAARIAVRFFYQDSFGNILRNIKAHYDRMKIVRPATDGIEYMGIWRMLQETVNKKSRDKKPVPNVAAAVYRAIISGARYPNALYQSVMGRIRAEQDDKDARIYKITRGRAAIIKAFLIRNGNQTKEEITMALNEECTNTAYILGREFAVLEAIQEEANPGINATIKDRYFNAACATPAVIFPILLKLKNSHIRKMKDVKHKVYYEKLLGGLEDKLQVEDGQQTACPKRLSLEEQGMFILGYYHQTQKRYEKKIKEEA</sequence>
<organism evidence="1 2">
    <name type="scientific">Diplocloster agilis</name>
    <dbReference type="NCBI Taxonomy" id="2850323"/>
    <lineage>
        <taxon>Bacteria</taxon>
        <taxon>Bacillati</taxon>
        <taxon>Bacillota</taxon>
        <taxon>Clostridia</taxon>
        <taxon>Lachnospirales</taxon>
        <taxon>Lachnospiraceae</taxon>
        <taxon>Diplocloster</taxon>
    </lineage>
</organism>
<protein>
    <submittedName>
        <fullName evidence="1">Type I-C CRISPR-associated protein Cas8c/Csd1</fullName>
    </submittedName>
</protein>
<reference evidence="1" key="1">
    <citation type="submission" date="2021-06" db="EMBL/GenBank/DDBJ databases">
        <title>Description of novel taxa of the family Lachnospiraceae.</title>
        <authorList>
            <person name="Chaplin A.V."/>
            <person name="Sokolova S.R."/>
            <person name="Pikina A.P."/>
            <person name="Korzhanova M."/>
            <person name="Belova V."/>
            <person name="Korostin D."/>
            <person name="Efimov B.A."/>
        </authorList>
    </citation>
    <scope>NUCLEOTIDE SEQUENCE</scope>
    <source>
        <strain evidence="1">ASD5720</strain>
    </source>
</reference>
<gene>
    <name evidence="1" type="primary">cas8c</name>
    <name evidence="1" type="ORF">KTH89_15210</name>
</gene>
<dbReference type="AlphaFoldDB" id="A0A949K0Z0"/>
<accession>A0A949K0Z0</accession>
<dbReference type="NCBIfam" id="TIGR01863">
    <property type="entry name" value="cas_Csd1"/>
    <property type="match status" value="1"/>
</dbReference>
<keyword evidence="2" id="KW-1185">Reference proteome</keyword>
<dbReference type="InterPro" id="IPR010144">
    <property type="entry name" value="CRISPR-assoc_prot_Csd1-typ"/>
</dbReference>
<proteinExistence type="predicted"/>
<evidence type="ECO:0000313" key="2">
    <source>
        <dbReference type="Proteomes" id="UP000712157"/>
    </source>
</evidence>
<comment type="caution">
    <text evidence="1">The sequence shown here is derived from an EMBL/GenBank/DDBJ whole genome shotgun (WGS) entry which is preliminary data.</text>
</comment>
<dbReference type="Proteomes" id="UP000712157">
    <property type="component" value="Unassembled WGS sequence"/>
</dbReference>